<accession>A0A6M0CFR7</accession>
<organism evidence="2 3">
    <name type="scientific">Spongiivirga citrea</name>
    <dbReference type="NCBI Taxonomy" id="1481457"/>
    <lineage>
        <taxon>Bacteria</taxon>
        <taxon>Pseudomonadati</taxon>
        <taxon>Bacteroidota</taxon>
        <taxon>Flavobacteriia</taxon>
        <taxon>Flavobacteriales</taxon>
        <taxon>Flavobacteriaceae</taxon>
        <taxon>Spongiivirga</taxon>
    </lineage>
</organism>
<protein>
    <submittedName>
        <fullName evidence="2">Uncharacterized protein</fullName>
    </submittedName>
</protein>
<dbReference type="AlphaFoldDB" id="A0A6M0CFR7"/>
<dbReference type="Proteomes" id="UP000474296">
    <property type="component" value="Unassembled WGS sequence"/>
</dbReference>
<reference evidence="2 3" key="1">
    <citation type="submission" date="2020-01" db="EMBL/GenBank/DDBJ databases">
        <title>Spongiivirga citrea KCTC 32990T.</title>
        <authorList>
            <person name="Wang G."/>
        </authorList>
    </citation>
    <scope>NUCLEOTIDE SEQUENCE [LARGE SCALE GENOMIC DNA]</scope>
    <source>
        <strain evidence="2 3">KCTC 32990</strain>
    </source>
</reference>
<comment type="caution">
    <text evidence="2">The sequence shown here is derived from an EMBL/GenBank/DDBJ whole genome shotgun (WGS) entry which is preliminary data.</text>
</comment>
<keyword evidence="3" id="KW-1185">Reference proteome</keyword>
<keyword evidence="1" id="KW-0812">Transmembrane</keyword>
<feature type="transmembrane region" description="Helical" evidence="1">
    <location>
        <begin position="66"/>
        <end position="87"/>
    </location>
</feature>
<evidence type="ECO:0000313" key="2">
    <source>
        <dbReference type="EMBL" id="NER16726.1"/>
    </source>
</evidence>
<evidence type="ECO:0000313" key="3">
    <source>
        <dbReference type="Proteomes" id="UP000474296"/>
    </source>
</evidence>
<feature type="transmembrane region" description="Helical" evidence="1">
    <location>
        <begin position="28"/>
        <end position="54"/>
    </location>
</feature>
<dbReference type="RefSeq" id="WP_164030167.1">
    <property type="nucleotide sequence ID" value="NZ_JAABOQ010000002.1"/>
</dbReference>
<gene>
    <name evidence="2" type="ORF">GWK10_05855</name>
</gene>
<name>A0A6M0CFR7_9FLAO</name>
<sequence length="111" mass="12624">MLGLILIYFIGKRFYTLAEEFNKHKWGFAILGVVSYYIGTFIGGILIGILGMIFMWDFVLEETNNFALGLVALPFGIALCIGLYYLLQYLWKREGVEAEVNIDEIGRNTAE</sequence>
<proteinExistence type="predicted"/>
<evidence type="ECO:0000256" key="1">
    <source>
        <dbReference type="SAM" id="Phobius"/>
    </source>
</evidence>
<dbReference type="EMBL" id="JAABOQ010000002">
    <property type="protein sequence ID" value="NER16726.1"/>
    <property type="molecule type" value="Genomic_DNA"/>
</dbReference>
<keyword evidence="1" id="KW-1133">Transmembrane helix</keyword>
<keyword evidence="1" id="KW-0472">Membrane</keyword>